<dbReference type="GO" id="GO:0005509">
    <property type="term" value="F:calcium ion binding"/>
    <property type="evidence" value="ECO:0007669"/>
    <property type="project" value="InterPro"/>
</dbReference>
<evidence type="ECO:0000256" key="5">
    <source>
        <dbReference type="ARBA" id="ARBA00022530"/>
    </source>
</evidence>
<keyword evidence="11" id="KW-0325">Glycoprotein</keyword>
<keyword evidence="9" id="KW-0106">Calcium</keyword>
<dbReference type="InterPro" id="IPR009030">
    <property type="entry name" value="Growth_fac_rcpt_cys_sf"/>
</dbReference>
<dbReference type="SUPFAM" id="SSF57196">
    <property type="entry name" value="EGF/Laminin"/>
    <property type="match status" value="4"/>
</dbReference>
<dbReference type="FunFam" id="2.10.25.10:FF:000014">
    <property type="entry name" value="Latent-transforming growth factor beta-binding protein 3"/>
    <property type="match status" value="1"/>
</dbReference>
<dbReference type="InterPro" id="IPR052235">
    <property type="entry name" value="Nephronectin_domain"/>
</dbReference>
<dbReference type="Pfam" id="PF07645">
    <property type="entry name" value="EGF_CA"/>
    <property type="match status" value="6"/>
</dbReference>
<dbReference type="SMART" id="SM00181">
    <property type="entry name" value="EGF"/>
    <property type="match status" value="8"/>
</dbReference>
<dbReference type="PANTHER" id="PTHR24050:SF27">
    <property type="entry name" value="FIBRILLIN-1"/>
    <property type="match status" value="1"/>
</dbReference>
<evidence type="ECO:0000256" key="15">
    <source>
        <dbReference type="SAM" id="SignalP"/>
    </source>
</evidence>
<evidence type="ECO:0000313" key="17">
    <source>
        <dbReference type="Proteomes" id="UP000887575"/>
    </source>
</evidence>
<evidence type="ECO:0000256" key="6">
    <source>
        <dbReference type="ARBA" id="ARBA00022536"/>
    </source>
</evidence>
<dbReference type="Pfam" id="PF12662">
    <property type="entry name" value="cEGF"/>
    <property type="match status" value="2"/>
</dbReference>
<feature type="chain" id="PRO_5042093144" description="Fibulin-1" evidence="15">
    <location>
        <begin position="23"/>
        <end position="823"/>
    </location>
</feature>
<comment type="subcellular location">
    <subcellularLocation>
        <location evidence="1 12">Secreted</location>
        <location evidence="1 12">Extracellular space</location>
        <location evidence="1 12">Extracellular matrix</location>
    </subcellularLocation>
</comment>
<evidence type="ECO:0000256" key="14">
    <source>
        <dbReference type="SAM" id="MobiDB-lite"/>
    </source>
</evidence>
<evidence type="ECO:0000256" key="10">
    <source>
        <dbReference type="ARBA" id="ARBA00023157"/>
    </source>
</evidence>
<feature type="domain" description="EGF-like" evidence="16">
    <location>
        <begin position="482"/>
        <end position="522"/>
    </location>
</feature>
<keyword evidence="7 15" id="KW-0732">Signal</keyword>
<evidence type="ECO:0000256" key="11">
    <source>
        <dbReference type="ARBA" id="ARBA00023180"/>
    </source>
</evidence>
<comment type="subunit">
    <text evidence="12">Homomultimerizes and interacts with various extracellular matrix components.</text>
</comment>
<dbReference type="InterPro" id="IPR026823">
    <property type="entry name" value="cEGF"/>
</dbReference>
<evidence type="ECO:0000256" key="13">
    <source>
        <dbReference type="PROSITE-ProRule" id="PRU00076"/>
    </source>
</evidence>
<dbReference type="InterPro" id="IPR049883">
    <property type="entry name" value="NOTCH1_EGF-like"/>
</dbReference>
<feature type="domain" description="EGF-like" evidence="16">
    <location>
        <begin position="567"/>
        <end position="607"/>
    </location>
</feature>
<keyword evidence="17" id="KW-1185">Reference proteome</keyword>
<dbReference type="Gene3D" id="2.10.25.10">
    <property type="entry name" value="Laminin"/>
    <property type="match status" value="10"/>
</dbReference>
<comment type="caution">
    <text evidence="13">Lacks conserved residue(s) required for the propagation of feature annotation.</text>
</comment>
<dbReference type="CDD" id="cd00054">
    <property type="entry name" value="EGF_CA"/>
    <property type="match status" value="4"/>
</dbReference>
<reference evidence="18" key="1">
    <citation type="submission" date="2024-02" db="UniProtKB">
        <authorList>
            <consortium name="WormBaseParasite"/>
        </authorList>
    </citation>
    <scope>IDENTIFICATION</scope>
</reference>
<evidence type="ECO:0000256" key="9">
    <source>
        <dbReference type="ARBA" id="ARBA00022837"/>
    </source>
</evidence>
<feature type="compositionally biased region" description="Polar residues" evidence="14">
    <location>
        <begin position="244"/>
        <end position="254"/>
    </location>
</feature>
<dbReference type="PANTHER" id="PTHR24050">
    <property type="entry name" value="PA14 DOMAIN-CONTAINING PROTEIN"/>
    <property type="match status" value="1"/>
</dbReference>
<sequence>MRDFHLLSIFLLILLIFGKTESSELSRCCSGGARHFQQTATCSAIRSEGSSMLCVRTASICCLRSLMDASCDAGATMGKNEQTCPTNINVLGGGLKKECCDCCLLAQELVRRNEPCLPPNGFSAVCLRSFNRCCQSDIEITPAVIVQQKQPTAGRDSKDGSLLRIGDRCLSNPCDHLCTDSGGENVECSCRDGFDLGADGTSCIDIDECSRKAFPCRAQTICINTKGSFICRPFRTANRHKNANRTTSARSSKLVQPPDRSRTEPRTEPRTENEKRQQQPLTYAPPQPLQAKGARTQVDQQGHSLRPGPKGRCPKGYELRQQLCFDIDECILLLDGCLEGQRCLNVPGSYKCIRTLSCGTGYVMDSETEQCTDVDECNLGSHDCGSLYQCRNTQGSYRCVAKKCADGELQNPVTGECTSIHCPTGYYPKEGRCNDIDECVKGNPCLANEDCVNTPGAYRCQQRGNPCTFGYQVNPNSGFCEDVDECLSPNSCGGMECTNLPGSFRCKCPQGYEFDEKTKRCEDIDECIRFSGHVCDVLATCSNTIGSFLCTCKTGFELALDGRKCVDIDECSRNIARCAQKCVNIPGSYQCICDRGYALGPDGVTCEDIDECSLWSGTDLGNELCMGECINTPGAYTCKCPPGYRIQPDGRTCVDIDECAQGECQGSDRVCVNTLGHFKCHRIECPSNYVHDIHITWQFIGLPKNVPLTLHRPSVTLFTIKGPATAESHVQFELVMKRASPEEMGVIPAIRANFLLQKGNEPNTAVVAMRDSLDGPQLIELELILRLTRNGHFAGKYLANLVIHISPHEKRKNHFFHSIHKRF</sequence>
<evidence type="ECO:0000256" key="2">
    <source>
        <dbReference type="ARBA" id="ARBA00006127"/>
    </source>
</evidence>
<proteinExistence type="inferred from homology"/>
<dbReference type="InterPro" id="IPR000152">
    <property type="entry name" value="EGF-type_Asp/Asn_hydroxyl_site"/>
</dbReference>
<dbReference type="PROSITE" id="PS00010">
    <property type="entry name" value="ASX_HYDROXYL"/>
    <property type="match status" value="3"/>
</dbReference>
<keyword evidence="8" id="KW-0677">Repeat</keyword>
<evidence type="ECO:0000256" key="7">
    <source>
        <dbReference type="ARBA" id="ARBA00022729"/>
    </source>
</evidence>
<evidence type="ECO:0000256" key="12">
    <source>
        <dbReference type="PIRNR" id="PIRNR036313"/>
    </source>
</evidence>
<dbReference type="PROSITE" id="PS01186">
    <property type="entry name" value="EGF_2"/>
    <property type="match status" value="5"/>
</dbReference>
<feature type="compositionally biased region" description="Basic and acidic residues" evidence="14">
    <location>
        <begin position="259"/>
        <end position="277"/>
    </location>
</feature>
<dbReference type="PROSITE" id="PS01177">
    <property type="entry name" value="ANAPHYLATOXIN_1"/>
    <property type="match status" value="1"/>
</dbReference>
<dbReference type="Pfam" id="PF22914">
    <property type="entry name" value="Fibulin_C"/>
    <property type="match status" value="1"/>
</dbReference>
<dbReference type="InterPro" id="IPR055088">
    <property type="entry name" value="Fibulin_C"/>
</dbReference>
<dbReference type="InterPro" id="IPR017048">
    <property type="entry name" value="Fibulin-1"/>
</dbReference>
<evidence type="ECO:0000256" key="4">
    <source>
        <dbReference type="ARBA" id="ARBA00022525"/>
    </source>
</evidence>
<dbReference type="InterPro" id="IPR000742">
    <property type="entry name" value="EGF"/>
</dbReference>
<keyword evidence="5 12" id="KW-0272">Extracellular matrix</keyword>
<dbReference type="AlphaFoldDB" id="A0AAF3FIC5"/>
<dbReference type="PROSITE" id="PS50026">
    <property type="entry name" value="EGF_3"/>
    <property type="match status" value="3"/>
</dbReference>
<evidence type="ECO:0000256" key="3">
    <source>
        <dbReference type="ARBA" id="ARBA00021554"/>
    </source>
</evidence>
<accession>A0AAF3FIC5</accession>
<evidence type="ECO:0000313" key="18">
    <source>
        <dbReference type="WBParaSite" id="MBELARI_LOCUS6386.1"/>
    </source>
</evidence>
<evidence type="ECO:0000256" key="1">
    <source>
        <dbReference type="ARBA" id="ARBA00004498"/>
    </source>
</evidence>
<comment type="similarity">
    <text evidence="2 12">Belongs to the fibulin family.</text>
</comment>
<dbReference type="Proteomes" id="UP000887575">
    <property type="component" value="Unassembled WGS sequence"/>
</dbReference>
<name>A0AAF3FIC5_9BILA</name>
<keyword evidence="6 13" id="KW-0245">EGF-like domain</keyword>
<dbReference type="SMART" id="SM00179">
    <property type="entry name" value="EGF_CA"/>
    <property type="match status" value="9"/>
</dbReference>
<dbReference type="GO" id="GO:0005576">
    <property type="term" value="C:extracellular region"/>
    <property type="evidence" value="ECO:0007669"/>
    <property type="project" value="InterPro"/>
</dbReference>
<keyword evidence="10" id="KW-1015">Disulfide bond</keyword>
<dbReference type="SUPFAM" id="SSF57184">
    <property type="entry name" value="Growth factor receptor domain"/>
    <property type="match status" value="2"/>
</dbReference>
<protein>
    <recommendedName>
        <fullName evidence="3 12">Fibulin-1</fullName>
    </recommendedName>
</protein>
<dbReference type="GO" id="GO:0016504">
    <property type="term" value="F:peptidase activator activity"/>
    <property type="evidence" value="ECO:0007669"/>
    <property type="project" value="InterPro"/>
</dbReference>
<feature type="domain" description="EGF-like" evidence="16">
    <location>
        <begin position="523"/>
        <end position="566"/>
    </location>
</feature>
<dbReference type="FunFam" id="2.10.25.10:FF:000024">
    <property type="entry name" value="Putative latent-transforming growth factor beta-binding protein 2"/>
    <property type="match status" value="1"/>
</dbReference>
<dbReference type="InterPro" id="IPR001881">
    <property type="entry name" value="EGF-like_Ca-bd_dom"/>
</dbReference>
<keyword evidence="4 12" id="KW-0964">Secreted</keyword>
<dbReference type="PIRSF" id="PIRSF036313">
    <property type="entry name" value="Fibulin-1"/>
    <property type="match status" value="1"/>
</dbReference>
<evidence type="ECO:0000256" key="8">
    <source>
        <dbReference type="ARBA" id="ARBA00022737"/>
    </source>
</evidence>
<feature type="region of interest" description="Disordered" evidence="14">
    <location>
        <begin position="240"/>
        <end position="311"/>
    </location>
</feature>
<dbReference type="PROSITE" id="PS01187">
    <property type="entry name" value="EGF_CA"/>
    <property type="match status" value="4"/>
</dbReference>
<organism evidence="17 18">
    <name type="scientific">Mesorhabditis belari</name>
    <dbReference type="NCBI Taxonomy" id="2138241"/>
    <lineage>
        <taxon>Eukaryota</taxon>
        <taxon>Metazoa</taxon>
        <taxon>Ecdysozoa</taxon>
        <taxon>Nematoda</taxon>
        <taxon>Chromadorea</taxon>
        <taxon>Rhabditida</taxon>
        <taxon>Rhabditina</taxon>
        <taxon>Rhabditomorpha</taxon>
        <taxon>Rhabditoidea</taxon>
        <taxon>Rhabditidae</taxon>
        <taxon>Mesorhabditinae</taxon>
        <taxon>Mesorhabditis</taxon>
    </lineage>
</organism>
<evidence type="ECO:0000259" key="16">
    <source>
        <dbReference type="PROSITE" id="PS50026"/>
    </source>
</evidence>
<feature type="signal peptide" evidence="15">
    <location>
        <begin position="1"/>
        <end position="22"/>
    </location>
</feature>
<dbReference type="FunFam" id="2.10.25.10:FF:000038">
    <property type="entry name" value="Fibrillin 2"/>
    <property type="match status" value="2"/>
</dbReference>
<dbReference type="FunFam" id="2.10.25.10:FF:000078">
    <property type="entry name" value="Fibulin-1"/>
    <property type="match status" value="1"/>
</dbReference>
<dbReference type="InterPro" id="IPR000020">
    <property type="entry name" value="Anaphylatoxin/fibulin"/>
</dbReference>
<dbReference type="WBParaSite" id="MBELARI_LOCUS6386.1">
    <property type="protein sequence ID" value="MBELARI_LOCUS6386.1"/>
    <property type="gene ID" value="MBELARI_LOCUS6386"/>
</dbReference>
<dbReference type="InterPro" id="IPR018097">
    <property type="entry name" value="EGF_Ca-bd_CS"/>
</dbReference>
<dbReference type="GO" id="GO:0030198">
    <property type="term" value="P:extracellular matrix organization"/>
    <property type="evidence" value="ECO:0007669"/>
    <property type="project" value="InterPro"/>
</dbReference>